<organism evidence="2 3">
    <name type="scientific">Alkaliphilus oremlandii (strain OhILAs)</name>
    <name type="common">Clostridium oremlandii (strain OhILAs)</name>
    <dbReference type="NCBI Taxonomy" id="350688"/>
    <lineage>
        <taxon>Bacteria</taxon>
        <taxon>Bacillati</taxon>
        <taxon>Bacillota</taxon>
        <taxon>Clostridia</taxon>
        <taxon>Peptostreptococcales</taxon>
        <taxon>Natronincolaceae</taxon>
        <taxon>Alkaliphilus</taxon>
    </lineage>
</organism>
<dbReference type="eggNOG" id="ENOG50336RF">
    <property type="taxonomic scope" value="Bacteria"/>
</dbReference>
<dbReference type="STRING" id="350688.Clos_2277"/>
<keyword evidence="3" id="KW-1185">Reference proteome</keyword>
<name>A8MJ28_ALKOO</name>
<accession>A8MJ28</accession>
<evidence type="ECO:0000256" key="1">
    <source>
        <dbReference type="SAM" id="Coils"/>
    </source>
</evidence>
<dbReference type="EMBL" id="CP000853">
    <property type="protein sequence ID" value="ABW19810.1"/>
    <property type="molecule type" value="Genomic_DNA"/>
</dbReference>
<sequence>MFFKKAASINFANKVMKKNRIPILLYNKHWRSLYNNNMNKSMENLSKELEKLLIEQKQAQDKLRVNKEKKRVLMNKIIHLSDLLNSKGEEVQVSSIEDAKNEINALNEEIDQLLEELEIYPEKIEHVNLELLKATAKVSYAEINTTQSRLKTVDEEIERLREKLGEYRDEKESLEKKVQVIYSLLHSIIGPDEIEQLDIKFFED</sequence>
<protein>
    <submittedName>
        <fullName evidence="2">Uncharacterized protein</fullName>
    </submittedName>
</protein>
<gene>
    <name evidence="2" type="ordered locus">Clos_2277</name>
</gene>
<proteinExistence type="predicted"/>
<dbReference type="RefSeq" id="WP_012160117.1">
    <property type="nucleotide sequence ID" value="NC_009922.1"/>
</dbReference>
<dbReference type="AlphaFoldDB" id="A8MJ28"/>
<dbReference type="Proteomes" id="UP000000269">
    <property type="component" value="Chromosome"/>
</dbReference>
<feature type="coiled-coil region" evidence="1">
    <location>
        <begin position="35"/>
        <end position="177"/>
    </location>
</feature>
<dbReference type="HOGENOM" id="CLU_095242_0_0_9"/>
<keyword evidence="1" id="KW-0175">Coiled coil</keyword>
<evidence type="ECO:0000313" key="2">
    <source>
        <dbReference type="EMBL" id="ABW19810.1"/>
    </source>
</evidence>
<dbReference type="OrthoDB" id="1707350at2"/>
<reference evidence="3" key="1">
    <citation type="submission" date="2007-10" db="EMBL/GenBank/DDBJ databases">
        <title>Complete genome of Alkaliphilus oremlandii OhILAs.</title>
        <authorList>
            <person name="Copeland A."/>
            <person name="Lucas S."/>
            <person name="Lapidus A."/>
            <person name="Barry K."/>
            <person name="Detter J.C."/>
            <person name="Glavina del Rio T."/>
            <person name="Hammon N."/>
            <person name="Israni S."/>
            <person name="Dalin E."/>
            <person name="Tice H."/>
            <person name="Pitluck S."/>
            <person name="Chain P."/>
            <person name="Malfatti S."/>
            <person name="Shin M."/>
            <person name="Vergez L."/>
            <person name="Schmutz J."/>
            <person name="Larimer F."/>
            <person name="Land M."/>
            <person name="Hauser L."/>
            <person name="Kyrpides N."/>
            <person name="Mikhailova N."/>
            <person name="Stolz J.F."/>
            <person name="Dawson A."/>
            <person name="Fisher E."/>
            <person name="Crable B."/>
            <person name="Perera E."/>
            <person name="Lisak J."/>
            <person name="Ranganathan M."/>
            <person name="Basu P."/>
            <person name="Richardson P."/>
        </authorList>
    </citation>
    <scope>NUCLEOTIDE SEQUENCE [LARGE SCALE GENOMIC DNA]</scope>
    <source>
        <strain evidence="3">OhILAs</strain>
    </source>
</reference>
<evidence type="ECO:0000313" key="3">
    <source>
        <dbReference type="Proteomes" id="UP000000269"/>
    </source>
</evidence>
<dbReference type="KEGG" id="aoe:Clos_2277"/>